<sequence>MYDWLNALPKAELHLHLEGSLEPELLFALAERNKIALPWADVETLRGAYAFNNLQEFLDLYYQGADVLRTEQDFYDLTWAYLQRCKAQNVIHTEPFFDPQTHTDRGIPFEVVLNGINQALKDGRQQLGISSGLILSFLRHLSEDEAQKTLDQALPFRDAFIAVGLDSSEMGHPPSKFQRVFDRARSEGFVAVAHAGEEGPPEYIWEALDLLQIKRIDHGVRAIEDERLMQRIIDEQIPLTVCPLSNTKLCVFDHMSQHNILDMLERGVKVTVNSDDPALLRRLRHGKLPRPAHPPGHDRRPGPSPGTEQPGCPAGLIERRRCVQPTCNVSTRAMRLICWIPSAEICNARVSSASRIQPDCRNSLNKAWPSTPPRCGAWSFHSVQRQITQPRCSWGARASMYTPTEANCALPSSLTINCLPLPSSQPATTRR</sequence>
<dbReference type="InterPro" id="IPR006330">
    <property type="entry name" value="Ado/ade_deaminase"/>
</dbReference>
<accession>A0AAE6R7U5</accession>
<dbReference type="SUPFAM" id="SSF51556">
    <property type="entry name" value="Metallo-dependent hydrolases"/>
    <property type="match status" value="1"/>
</dbReference>
<feature type="binding site" evidence="5">
    <location>
        <position position="14"/>
    </location>
    <ligand>
        <name>Zn(2+)</name>
        <dbReference type="ChEBI" id="CHEBI:29105"/>
        <note>catalytic</note>
    </ligand>
</feature>
<keyword evidence="2 5" id="KW-0378">Hydrolase</keyword>
<dbReference type="GO" id="GO:0043103">
    <property type="term" value="P:hypoxanthine salvage"/>
    <property type="evidence" value="ECO:0007669"/>
    <property type="project" value="UniProtKB-UniRule"/>
</dbReference>
<comment type="function">
    <text evidence="5">Catalyzes the hydrolytic deamination of adenine to hypoxanthine. Plays an important role in the purine salvage pathway and in nitrogen catabolism.</text>
</comment>
<proteinExistence type="inferred from homology"/>
<evidence type="ECO:0000313" key="9">
    <source>
        <dbReference type="Proteomes" id="UP000464593"/>
    </source>
</evidence>
<dbReference type="NCBIfam" id="TIGR01430">
    <property type="entry name" value="aden_deam"/>
    <property type="match status" value="1"/>
</dbReference>
<comment type="catalytic activity">
    <reaction evidence="5">
        <text>adenine + H2O + H(+) = hypoxanthine + NH4(+)</text>
        <dbReference type="Rhea" id="RHEA:23688"/>
        <dbReference type="ChEBI" id="CHEBI:15377"/>
        <dbReference type="ChEBI" id="CHEBI:15378"/>
        <dbReference type="ChEBI" id="CHEBI:16708"/>
        <dbReference type="ChEBI" id="CHEBI:17368"/>
        <dbReference type="ChEBI" id="CHEBI:28938"/>
        <dbReference type="EC" id="3.5.4.2"/>
    </reaction>
</comment>
<organism evidence="8 9">
    <name type="scientific">Pseudomonas monteilii</name>
    <dbReference type="NCBI Taxonomy" id="76759"/>
    <lineage>
        <taxon>Bacteria</taxon>
        <taxon>Pseudomonadati</taxon>
        <taxon>Pseudomonadota</taxon>
        <taxon>Gammaproteobacteria</taxon>
        <taxon>Pseudomonadales</taxon>
        <taxon>Pseudomonadaceae</taxon>
        <taxon>Pseudomonas</taxon>
    </lineage>
</organism>
<dbReference type="GO" id="GO:0006146">
    <property type="term" value="P:adenine catabolic process"/>
    <property type="evidence" value="ECO:0007669"/>
    <property type="project" value="UniProtKB-UniRule"/>
</dbReference>
<evidence type="ECO:0000256" key="2">
    <source>
        <dbReference type="ARBA" id="ARBA00022801"/>
    </source>
</evidence>
<comment type="similarity">
    <text evidence="5">Belongs to the metallo-dependent hydrolases superfamily. Adenosine and AMP deaminases family. Adenine deaminase type 2 subfamily.</text>
</comment>
<keyword evidence="1 5" id="KW-0479">Metal-binding</keyword>
<evidence type="ECO:0000256" key="1">
    <source>
        <dbReference type="ARBA" id="ARBA00022723"/>
    </source>
</evidence>
<evidence type="ECO:0000313" key="8">
    <source>
        <dbReference type="EMBL" id="QHB25923.1"/>
    </source>
</evidence>
<dbReference type="PANTHER" id="PTHR43114:SF6">
    <property type="entry name" value="ADENINE DEAMINASE"/>
    <property type="match status" value="1"/>
</dbReference>
<dbReference type="NCBIfam" id="NF006850">
    <property type="entry name" value="PRK09358.1-6"/>
    <property type="match status" value="1"/>
</dbReference>
<gene>
    <name evidence="8" type="ORF">TCK1_577</name>
</gene>
<dbReference type="EC" id="3.5.4.2" evidence="5"/>
<dbReference type="InterPro" id="IPR001365">
    <property type="entry name" value="A_deaminase_dom"/>
</dbReference>
<feature type="active site" description="Proton donor" evidence="5">
    <location>
        <position position="197"/>
    </location>
</feature>
<dbReference type="InterPro" id="IPR032466">
    <property type="entry name" value="Metal_Hydrolase"/>
</dbReference>
<feature type="region of interest" description="Disordered" evidence="6">
    <location>
        <begin position="285"/>
        <end position="311"/>
    </location>
</feature>
<dbReference type="Pfam" id="PF00962">
    <property type="entry name" value="A_deaminase"/>
    <property type="match status" value="1"/>
</dbReference>
<feature type="domain" description="Adenosine deaminase" evidence="7">
    <location>
        <begin position="9"/>
        <end position="279"/>
    </location>
</feature>
<reference evidence="8 9" key="1">
    <citation type="submission" date="2019-05" db="EMBL/GenBank/DDBJ databases">
        <title>Complete genome sequence of Pseudomonas Pseudomonas resinovorans.</title>
        <authorList>
            <person name="Chen H.-P."/>
        </authorList>
    </citation>
    <scope>NUCLEOTIDE SEQUENCE [LARGE SCALE GENOMIC DNA]</scope>
    <source>
        <strain evidence="8 9">TCU-CK1</strain>
    </source>
</reference>
<evidence type="ECO:0000256" key="3">
    <source>
        <dbReference type="ARBA" id="ARBA00022833"/>
    </source>
</evidence>
<comment type="cofactor">
    <cofactor evidence="5">
        <name>Zn(2+)</name>
        <dbReference type="ChEBI" id="CHEBI:29105"/>
    </cofactor>
    <text evidence="5">Binds 1 zinc ion per subunit.</text>
</comment>
<name>A0AAE6R7U5_9PSED</name>
<protein>
    <recommendedName>
        <fullName evidence="5">Adenine deaminase</fullName>
        <shortName evidence="5">ADE</shortName>
        <ecNumber evidence="5">3.5.4.2</ecNumber>
    </recommendedName>
    <alternativeName>
        <fullName evidence="5">Adenine aminohydrolase</fullName>
        <shortName evidence="5">AAH</shortName>
    </alternativeName>
</protein>
<dbReference type="GO" id="GO:0005829">
    <property type="term" value="C:cytosol"/>
    <property type="evidence" value="ECO:0007669"/>
    <property type="project" value="TreeGrafter"/>
</dbReference>
<evidence type="ECO:0000256" key="6">
    <source>
        <dbReference type="SAM" id="MobiDB-lite"/>
    </source>
</evidence>
<dbReference type="CDD" id="cd01320">
    <property type="entry name" value="ADA"/>
    <property type="match status" value="1"/>
</dbReference>
<keyword evidence="3 5" id="KW-0862">Zinc</keyword>
<keyword evidence="4 5" id="KW-0546">Nucleotide metabolism</keyword>
<evidence type="ECO:0000259" key="7">
    <source>
        <dbReference type="Pfam" id="PF00962"/>
    </source>
</evidence>
<dbReference type="AlphaFoldDB" id="A0AAE6R7U5"/>
<feature type="site" description="Important for catalytic activity" evidence="5">
    <location>
        <position position="218"/>
    </location>
</feature>
<dbReference type="EMBL" id="CP040324">
    <property type="protein sequence ID" value="QHB25923.1"/>
    <property type="molecule type" value="Genomic_DNA"/>
</dbReference>
<feature type="binding site" evidence="5">
    <location>
        <position position="194"/>
    </location>
    <ligand>
        <name>Zn(2+)</name>
        <dbReference type="ChEBI" id="CHEBI:29105"/>
        <note>catalytic</note>
    </ligand>
</feature>
<dbReference type="Proteomes" id="UP000464593">
    <property type="component" value="Chromosome"/>
</dbReference>
<feature type="binding site" evidence="5">
    <location>
        <position position="16"/>
    </location>
    <ligand>
        <name>Zn(2+)</name>
        <dbReference type="ChEBI" id="CHEBI:29105"/>
        <note>catalytic</note>
    </ligand>
</feature>
<dbReference type="GO" id="GO:0008270">
    <property type="term" value="F:zinc ion binding"/>
    <property type="evidence" value="ECO:0007669"/>
    <property type="project" value="UniProtKB-UniRule"/>
</dbReference>
<dbReference type="Gene3D" id="3.20.20.140">
    <property type="entry name" value="Metal-dependent hydrolases"/>
    <property type="match status" value="1"/>
</dbReference>
<evidence type="ECO:0000256" key="5">
    <source>
        <dbReference type="HAMAP-Rule" id="MF_01962"/>
    </source>
</evidence>
<dbReference type="FunFam" id="3.20.20.140:FF:000039">
    <property type="entry name" value="Adenine deaminase"/>
    <property type="match status" value="1"/>
</dbReference>
<dbReference type="HAMAP" id="MF_01962">
    <property type="entry name" value="Adenine_deaminase"/>
    <property type="match status" value="1"/>
</dbReference>
<feature type="binding site" evidence="5">
    <location>
        <position position="276"/>
    </location>
    <ligand>
        <name>substrate</name>
    </ligand>
</feature>
<dbReference type="GO" id="GO:0009117">
    <property type="term" value="P:nucleotide metabolic process"/>
    <property type="evidence" value="ECO:0007669"/>
    <property type="project" value="UniProtKB-KW"/>
</dbReference>
<evidence type="ECO:0000256" key="4">
    <source>
        <dbReference type="ARBA" id="ARBA00023080"/>
    </source>
</evidence>
<dbReference type="GO" id="GO:0000034">
    <property type="term" value="F:adenine deaminase activity"/>
    <property type="evidence" value="ECO:0007669"/>
    <property type="project" value="UniProtKB-UniRule"/>
</dbReference>
<feature type="binding site" evidence="5">
    <location>
        <position position="275"/>
    </location>
    <ligand>
        <name>Zn(2+)</name>
        <dbReference type="ChEBI" id="CHEBI:29105"/>
        <note>catalytic</note>
    </ligand>
</feature>
<dbReference type="InterPro" id="IPR028892">
    <property type="entry name" value="ADE"/>
</dbReference>
<dbReference type="PANTHER" id="PTHR43114">
    <property type="entry name" value="ADENINE DEAMINASE"/>
    <property type="match status" value="1"/>
</dbReference>